<gene>
    <name evidence="2" type="ORF">ETAA1_13800</name>
</gene>
<reference evidence="2 3" key="1">
    <citation type="submission" date="2019-02" db="EMBL/GenBank/DDBJ databases">
        <title>Deep-cultivation of Planctomycetes and their phenomic and genomic characterization uncovers novel biology.</title>
        <authorList>
            <person name="Wiegand S."/>
            <person name="Jogler M."/>
            <person name="Boedeker C."/>
            <person name="Pinto D."/>
            <person name="Vollmers J."/>
            <person name="Rivas-Marin E."/>
            <person name="Kohn T."/>
            <person name="Peeters S.H."/>
            <person name="Heuer A."/>
            <person name="Rast P."/>
            <person name="Oberbeckmann S."/>
            <person name="Bunk B."/>
            <person name="Jeske O."/>
            <person name="Meyerdierks A."/>
            <person name="Storesund J.E."/>
            <person name="Kallscheuer N."/>
            <person name="Luecker S."/>
            <person name="Lage O.M."/>
            <person name="Pohl T."/>
            <person name="Merkel B.J."/>
            <person name="Hornburger P."/>
            <person name="Mueller R.-W."/>
            <person name="Bruemmer F."/>
            <person name="Labrenz M."/>
            <person name="Spormann A.M."/>
            <person name="Op den Camp H."/>
            <person name="Overmann J."/>
            <person name="Amann R."/>
            <person name="Jetten M.S.M."/>
            <person name="Mascher T."/>
            <person name="Medema M.H."/>
            <person name="Devos D.P."/>
            <person name="Kaster A.-K."/>
            <person name="Ovreas L."/>
            <person name="Rohde M."/>
            <person name="Galperin M.Y."/>
            <person name="Jogler C."/>
        </authorList>
    </citation>
    <scope>NUCLEOTIDE SEQUENCE [LARGE SCALE GENOMIC DNA]</scope>
    <source>
        <strain evidence="2 3">ETA_A1</strain>
    </source>
</reference>
<dbReference type="KEGG" id="uli:ETAA1_13800"/>
<feature type="chain" id="PRO_5022232495" evidence="1">
    <location>
        <begin position="20"/>
        <end position="131"/>
    </location>
</feature>
<dbReference type="Proteomes" id="UP000319576">
    <property type="component" value="Chromosome"/>
</dbReference>
<proteinExistence type="predicted"/>
<dbReference type="EMBL" id="CP036273">
    <property type="protein sequence ID" value="QDU19455.1"/>
    <property type="molecule type" value="Genomic_DNA"/>
</dbReference>
<protein>
    <submittedName>
        <fullName evidence="2">Uncharacterized protein</fullName>
    </submittedName>
</protein>
<keyword evidence="3" id="KW-1185">Reference proteome</keyword>
<evidence type="ECO:0000313" key="2">
    <source>
        <dbReference type="EMBL" id="QDU19455.1"/>
    </source>
</evidence>
<dbReference type="AlphaFoldDB" id="A0A517XPM0"/>
<accession>A0A517XPM0</accession>
<keyword evidence="1" id="KW-0732">Signal</keyword>
<evidence type="ECO:0000313" key="3">
    <source>
        <dbReference type="Proteomes" id="UP000319576"/>
    </source>
</evidence>
<sequence precursor="true">MSRRLVMFGLLAVSALSTGCFPCVHKRMACRWQLHHGIGCGPVCAPACGPVCNATPAFRIPSPVVGMPVAGVPIGAPGCSTCTTGVDAGPMGYAMPVAGPGYVGAPPIIGPAMPLGAPRIEAPMTNGAPKN</sequence>
<dbReference type="PROSITE" id="PS51257">
    <property type="entry name" value="PROKAR_LIPOPROTEIN"/>
    <property type="match status" value="1"/>
</dbReference>
<feature type="signal peptide" evidence="1">
    <location>
        <begin position="1"/>
        <end position="19"/>
    </location>
</feature>
<organism evidence="2 3">
    <name type="scientific">Urbifossiella limnaea</name>
    <dbReference type="NCBI Taxonomy" id="2528023"/>
    <lineage>
        <taxon>Bacteria</taxon>
        <taxon>Pseudomonadati</taxon>
        <taxon>Planctomycetota</taxon>
        <taxon>Planctomycetia</taxon>
        <taxon>Gemmatales</taxon>
        <taxon>Gemmataceae</taxon>
        <taxon>Urbifossiella</taxon>
    </lineage>
</organism>
<evidence type="ECO:0000256" key="1">
    <source>
        <dbReference type="SAM" id="SignalP"/>
    </source>
</evidence>
<dbReference type="RefSeq" id="WP_145235451.1">
    <property type="nucleotide sequence ID" value="NZ_CP036273.1"/>
</dbReference>
<name>A0A517XPM0_9BACT</name>